<dbReference type="SMART" id="SM00028">
    <property type="entry name" value="TPR"/>
    <property type="match status" value="3"/>
</dbReference>
<sequence length="867" mass="95215">MAAIDSQCTISGLKQADATNIRIRGDELCQAIRGTALAAALPENVIQRLVSWGKPRNDGLTSRTVGEWELETKCLESDNTLKAIRSVALGVAILRRKGPDDQALPLYDIDLVWRLLQQGLSADAGDSQIWSLSMSAHGFLGLKIYESALNESQERVEIRVLLPGSQRVVSMPIRSEKLYAQNFVLASKGAICSYQVEETSDPSLATHRICTNSGTKHHTQVLPTGNTSVMVRASPIPQDLHSHNAVYSIASGVYHATIVPPEEFHATLCYQDSSRGSSHNAASLVPTGVEPRPTAQVSRMMSGKKHAQQAEWEGALRDFSYALSICDTFASFAHAKFYRCRVLKELGLANRCIGRYEQAMAFLQQGLIENGDEATQELIILSGELGVVARHMGRLDDAQKAFQLLYDAAKKLQWKKPLCRAVGNLGMANFQLSQQRHDGRLLDLAITQLNERVQLAQHLGEVAADGVSPAKAASRRQLAVTWESIGQSRLSLCFAVQGNTQAAVDAAHAALKLSHTLEDPAVMALSRFFYGRALLFQGGVEEAMAQFNLPSACSCAIALCKEPSSQNYEYLRELVDVGANMDLVDNQGYTALDHSVFNSDAAMEDLVLEGLRRQLGDHRQPEFARLQVEAKLRKGYRELFQEKLRPVLLSNGGDATKSLRSLRHTYDESLLVPLEAHIMSKCPDARDCLRDMVLPVMMRAHDKVDWKLSFVGTPTEDDGVDCRHGPSECMGNIIELCAAKLYPDPKISLGFTMCITRSYREIPDQSLIEACALEHAIDIKVLNECAVREDGAYGVGLLRDSVTRTAEAGVTLSCTVRLDDEVYCIRDGGEWTQCPFGAGVNDLVIAIEKKYRQRAVAAADARGEDVV</sequence>
<evidence type="ECO:0000313" key="7">
    <source>
        <dbReference type="Proteomes" id="UP000045706"/>
    </source>
</evidence>
<dbReference type="Pfam" id="PF03227">
    <property type="entry name" value="GILT"/>
    <property type="match status" value="1"/>
</dbReference>
<comment type="subcellular location">
    <subcellularLocation>
        <location evidence="1">Secreted</location>
    </subcellularLocation>
</comment>
<evidence type="ECO:0000256" key="2">
    <source>
        <dbReference type="ARBA" id="ARBA00005679"/>
    </source>
</evidence>
<dbReference type="Proteomes" id="UP000045706">
    <property type="component" value="Unassembled WGS sequence"/>
</dbReference>
<dbReference type="Gene3D" id="1.25.40.10">
    <property type="entry name" value="Tetratricopeptide repeat domain"/>
    <property type="match status" value="1"/>
</dbReference>
<organism evidence="6 7">
    <name type="scientific">Verticillium longisporum</name>
    <name type="common">Verticillium dahliae var. longisporum</name>
    <dbReference type="NCBI Taxonomy" id="100787"/>
    <lineage>
        <taxon>Eukaryota</taxon>
        <taxon>Fungi</taxon>
        <taxon>Dikarya</taxon>
        <taxon>Ascomycota</taxon>
        <taxon>Pezizomycotina</taxon>
        <taxon>Sordariomycetes</taxon>
        <taxon>Hypocreomycetidae</taxon>
        <taxon>Glomerellales</taxon>
        <taxon>Plectosphaerellaceae</taxon>
        <taxon>Verticillium</taxon>
    </lineage>
</organism>
<dbReference type="GO" id="GO:0005576">
    <property type="term" value="C:extracellular region"/>
    <property type="evidence" value="ECO:0007669"/>
    <property type="project" value="UniProtKB-SubCell"/>
</dbReference>
<name>A0A0G4NBQ6_VERLO</name>
<evidence type="ECO:0000313" key="6">
    <source>
        <dbReference type="EMBL" id="CRK43764.1"/>
    </source>
</evidence>
<dbReference type="InterPro" id="IPR011990">
    <property type="entry name" value="TPR-like_helical_dom_sf"/>
</dbReference>
<comment type="similarity">
    <text evidence="2">Belongs to the GILT family.</text>
</comment>
<evidence type="ECO:0000256" key="5">
    <source>
        <dbReference type="ARBA" id="ARBA00023180"/>
    </source>
</evidence>
<protein>
    <submittedName>
        <fullName evidence="6">Uncharacterized protein</fullName>
    </submittedName>
</protein>
<dbReference type="GO" id="GO:0016671">
    <property type="term" value="F:oxidoreductase activity, acting on a sulfur group of donors, disulfide as acceptor"/>
    <property type="evidence" value="ECO:0007669"/>
    <property type="project" value="InterPro"/>
</dbReference>
<dbReference type="PANTHER" id="PTHR13234">
    <property type="entry name" value="GAMMA-INTERFERON INDUCIBLE LYSOSOMAL THIOL REDUCTASE GILT"/>
    <property type="match status" value="1"/>
</dbReference>
<evidence type="ECO:0000256" key="4">
    <source>
        <dbReference type="ARBA" id="ARBA00022729"/>
    </source>
</evidence>
<evidence type="ECO:0000256" key="1">
    <source>
        <dbReference type="ARBA" id="ARBA00004613"/>
    </source>
</evidence>
<evidence type="ECO:0000256" key="3">
    <source>
        <dbReference type="ARBA" id="ARBA00022525"/>
    </source>
</evidence>
<dbReference type="EMBL" id="CVQI01033606">
    <property type="protein sequence ID" value="CRK43764.1"/>
    <property type="molecule type" value="Genomic_DNA"/>
</dbReference>
<proteinExistence type="inferred from homology"/>
<gene>
    <name evidence="6" type="ORF">BN1723_005814</name>
</gene>
<dbReference type="SUPFAM" id="SSF48452">
    <property type="entry name" value="TPR-like"/>
    <property type="match status" value="1"/>
</dbReference>
<dbReference type="InterPro" id="IPR019734">
    <property type="entry name" value="TPR_rpt"/>
</dbReference>
<reference evidence="7" key="1">
    <citation type="submission" date="2015-05" db="EMBL/GenBank/DDBJ databases">
        <authorList>
            <person name="Fogelqvist Johan"/>
        </authorList>
    </citation>
    <scope>NUCLEOTIDE SEQUENCE [LARGE SCALE GENOMIC DNA]</scope>
</reference>
<keyword evidence="3" id="KW-0964">Secreted</keyword>
<dbReference type="AlphaFoldDB" id="A0A0G4NBQ6"/>
<keyword evidence="5" id="KW-0325">Glycoprotein</keyword>
<dbReference type="InterPro" id="IPR004911">
    <property type="entry name" value="Interferon-induced_GILT"/>
</dbReference>
<dbReference type="PANTHER" id="PTHR13234:SF8">
    <property type="entry name" value="GAMMA-INTERFERON-INDUCIBLE LYSOSOMAL THIOL REDUCTASE"/>
    <property type="match status" value="1"/>
</dbReference>
<accession>A0A0G4NBQ6</accession>
<keyword evidence="4" id="KW-0732">Signal</keyword>